<dbReference type="Pfam" id="PF07690">
    <property type="entry name" value="MFS_1"/>
    <property type="match status" value="1"/>
</dbReference>
<dbReference type="NCBIfam" id="TIGR00711">
    <property type="entry name" value="efflux_EmrB"/>
    <property type="match status" value="1"/>
</dbReference>
<dbReference type="EMBL" id="ABOX02000063">
    <property type="protein sequence ID" value="EEF57579.1"/>
    <property type="molecule type" value="Genomic_DNA"/>
</dbReference>
<evidence type="ECO:0000256" key="5">
    <source>
        <dbReference type="ARBA" id="ARBA00022989"/>
    </source>
</evidence>
<feature type="transmembrane region" description="Helical" evidence="7">
    <location>
        <begin position="146"/>
        <end position="167"/>
    </location>
</feature>
<feature type="transmembrane region" description="Helical" evidence="7">
    <location>
        <begin position="59"/>
        <end position="79"/>
    </location>
</feature>
<feature type="transmembrane region" description="Helical" evidence="7">
    <location>
        <begin position="86"/>
        <end position="106"/>
    </location>
</feature>
<comment type="subcellular location">
    <subcellularLocation>
        <location evidence="1">Cell membrane</location>
        <topology evidence="1">Multi-pass membrane protein</topology>
    </subcellularLocation>
</comment>
<proteinExistence type="predicted"/>
<dbReference type="Gene3D" id="1.20.1720.10">
    <property type="entry name" value="Multidrug resistance protein D"/>
    <property type="match status" value="1"/>
</dbReference>
<reference evidence="9 10" key="1">
    <citation type="journal article" date="2011" name="J. Bacteriol.">
        <title>Genome sequence of 'Pedosphaera parvula' Ellin514, an aerobic Verrucomicrobial isolate from pasture soil.</title>
        <authorList>
            <person name="Kant R."/>
            <person name="van Passel M.W."/>
            <person name="Sangwan P."/>
            <person name="Palva A."/>
            <person name="Lucas S."/>
            <person name="Copeland A."/>
            <person name="Lapidus A."/>
            <person name="Glavina Del Rio T."/>
            <person name="Dalin E."/>
            <person name="Tice H."/>
            <person name="Bruce D."/>
            <person name="Goodwin L."/>
            <person name="Pitluck S."/>
            <person name="Chertkov O."/>
            <person name="Larimer F.W."/>
            <person name="Land M.L."/>
            <person name="Hauser L."/>
            <person name="Brettin T.S."/>
            <person name="Detter J.C."/>
            <person name="Han S."/>
            <person name="de Vos W.M."/>
            <person name="Janssen P.H."/>
            <person name="Smidt H."/>
        </authorList>
    </citation>
    <scope>NUCLEOTIDE SEQUENCE [LARGE SCALE GENOMIC DNA]</scope>
    <source>
        <strain evidence="9 10">Ellin514</strain>
    </source>
</reference>
<dbReference type="RefSeq" id="WP_007418383.1">
    <property type="nucleotide sequence ID" value="NZ_ABOX02000063.1"/>
</dbReference>
<keyword evidence="2" id="KW-0813">Transport</keyword>
<dbReference type="InterPro" id="IPR036259">
    <property type="entry name" value="MFS_trans_sf"/>
</dbReference>
<keyword evidence="10" id="KW-1185">Reference proteome</keyword>
<dbReference type="PRINTS" id="PR01036">
    <property type="entry name" value="TCRTETB"/>
</dbReference>
<dbReference type="CDD" id="cd17503">
    <property type="entry name" value="MFS_LmrB_MDR_like"/>
    <property type="match status" value="1"/>
</dbReference>
<evidence type="ECO:0000259" key="8">
    <source>
        <dbReference type="PROSITE" id="PS50850"/>
    </source>
</evidence>
<accession>B9XRE5</accession>
<feature type="transmembrane region" description="Helical" evidence="7">
    <location>
        <begin position="277"/>
        <end position="302"/>
    </location>
</feature>
<dbReference type="AlphaFoldDB" id="B9XRE5"/>
<gene>
    <name evidence="9" type="ORF">Cflav_PD0670</name>
</gene>
<dbReference type="InterPro" id="IPR020846">
    <property type="entry name" value="MFS_dom"/>
</dbReference>
<evidence type="ECO:0000313" key="9">
    <source>
        <dbReference type="EMBL" id="EEF57579.1"/>
    </source>
</evidence>
<feature type="transmembrane region" description="Helical" evidence="7">
    <location>
        <begin position="207"/>
        <end position="227"/>
    </location>
</feature>
<dbReference type="GO" id="GO:0022857">
    <property type="term" value="F:transmembrane transporter activity"/>
    <property type="evidence" value="ECO:0007669"/>
    <property type="project" value="InterPro"/>
</dbReference>
<protein>
    <submittedName>
        <fullName evidence="9">Drug resistance transporter, EmrB/QacA subfamily</fullName>
    </submittedName>
</protein>
<evidence type="ECO:0000313" key="10">
    <source>
        <dbReference type="Proteomes" id="UP000003688"/>
    </source>
</evidence>
<feature type="transmembrane region" description="Helical" evidence="7">
    <location>
        <begin position="112"/>
        <end position="134"/>
    </location>
</feature>
<keyword evidence="3" id="KW-1003">Cell membrane</keyword>
<dbReference type="InterPro" id="IPR004638">
    <property type="entry name" value="EmrB-like"/>
</dbReference>
<dbReference type="PANTHER" id="PTHR23501">
    <property type="entry name" value="MAJOR FACILITATOR SUPERFAMILY"/>
    <property type="match status" value="1"/>
</dbReference>
<evidence type="ECO:0000256" key="1">
    <source>
        <dbReference type="ARBA" id="ARBA00004651"/>
    </source>
</evidence>
<evidence type="ECO:0000256" key="6">
    <source>
        <dbReference type="ARBA" id="ARBA00023136"/>
    </source>
</evidence>
<name>B9XRE5_PEDPL</name>
<keyword evidence="5 7" id="KW-1133">Transmembrane helix</keyword>
<feature type="domain" description="Major facilitator superfamily (MFS) profile" evidence="8">
    <location>
        <begin position="21"/>
        <end position="516"/>
    </location>
</feature>
<feature type="transmembrane region" description="Helical" evidence="7">
    <location>
        <begin position="314"/>
        <end position="335"/>
    </location>
</feature>
<keyword evidence="4 7" id="KW-0812">Transmembrane</keyword>
<dbReference type="STRING" id="320771.Cflav_PD0670"/>
<feature type="transmembrane region" description="Helical" evidence="7">
    <location>
        <begin position="342"/>
        <end position="361"/>
    </location>
</feature>
<organism evidence="9 10">
    <name type="scientific">Pedosphaera parvula (strain Ellin514)</name>
    <dbReference type="NCBI Taxonomy" id="320771"/>
    <lineage>
        <taxon>Bacteria</taxon>
        <taxon>Pseudomonadati</taxon>
        <taxon>Verrucomicrobiota</taxon>
        <taxon>Pedosphaerae</taxon>
        <taxon>Pedosphaerales</taxon>
        <taxon>Pedosphaeraceae</taxon>
        <taxon>Pedosphaera</taxon>
    </lineage>
</organism>
<dbReference type="PANTHER" id="PTHR23501:SF174">
    <property type="entry name" value="MULTIDRUG EXPORT PROTEIN EMRB-RELATED"/>
    <property type="match status" value="1"/>
</dbReference>
<feature type="transmembrane region" description="Helical" evidence="7">
    <location>
        <begin position="367"/>
        <end position="388"/>
    </location>
</feature>
<comment type="caution">
    <text evidence="9">The sequence shown here is derived from an EMBL/GenBank/DDBJ whole genome shotgun (WGS) entry which is preliminary data.</text>
</comment>
<feature type="transmembrane region" description="Helical" evidence="7">
    <location>
        <begin position="239"/>
        <end position="257"/>
    </location>
</feature>
<dbReference type="PROSITE" id="PS50850">
    <property type="entry name" value="MFS"/>
    <property type="match status" value="1"/>
</dbReference>
<dbReference type="OrthoDB" id="102502at2"/>
<evidence type="ECO:0000256" key="2">
    <source>
        <dbReference type="ARBA" id="ARBA00022448"/>
    </source>
</evidence>
<evidence type="ECO:0000256" key="3">
    <source>
        <dbReference type="ARBA" id="ARBA00022475"/>
    </source>
</evidence>
<evidence type="ECO:0000256" key="7">
    <source>
        <dbReference type="SAM" id="Phobius"/>
    </source>
</evidence>
<keyword evidence="6 7" id="KW-0472">Membrane</keyword>
<feature type="transmembrane region" description="Helical" evidence="7">
    <location>
        <begin position="20"/>
        <end position="39"/>
    </location>
</feature>
<dbReference type="Proteomes" id="UP000003688">
    <property type="component" value="Unassembled WGS sequence"/>
</dbReference>
<evidence type="ECO:0000256" key="4">
    <source>
        <dbReference type="ARBA" id="ARBA00022692"/>
    </source>
</evidence>
<sequence>MPPQKPDAGQLWKPSHNPWLIAVSVMLATFMEVLDTSVANVALPHIAGSLAASTEQSTWVLTSYLISNAIVLPITGWLANRFGRKSLLLVCIMIFTISSALCGMATSLGFLIVARIIQGAGGGALQPISQAVLLESFPPAKRGQAMAVFAMGVVVAPILGPTLGGWITDNYSWRWIFYINIPIGALAVFMCQAFVQDPPYIQRARTSVDWYGFAFLALWLGTLQVVLDKGQEVDWFASGWILWFSIISGCSLIAFVIRELTTDHPIVDLCIFKNRNFAVGVSLMAVVGAVLYGTTAAIPLFLQTLLPFPALQAGIALSPRGMAAFVGSIIVGRLVGKVKNRVMIGFGFATLAVSSFMLGRINLDIGMAYIIWPSIINGIALSFIFVPLTTATMGHLEQHLIGNATGIFNLMRNLGGSFGISAVQTLIARRAQIHQALMVHNLTPYDPAFVQALQGAQAALSAHASPVDAQHQALGLINNMLQQQASLWAFVDNFRIFGFLCLACIPLVFLFKKVKAKPGAIPMH</sequence>
<dbReference type="GO" id="GO:0005886">
    <property type="term" value="C:plasma membrane"/>
    <property type="evidence" value="ECO:0007669"/>
    <property type="project" value="UniProtKB-SubCell"/>
</dbReference>
<feature type="transmembrane region" description="Helical" evidence="7">
    <location>
        <begin position="487"/>
        <end position="511"/>
    </location>
</feature>
<feature type="transmembrane region" description="Helical" evidence="7">
    <location>
        <begin position="173"/>
        <end position="195"/>
    </location>
</feature>
<dbReference type="InterPro" id="IPR011701">
    <property type="entry name" value="MFS"/>
</dbReference>
<dbReference type="Gene3D" id="1.20.1250.20">
    <property type="entry name" value="MFS general substrate transporter like domains"/>
    <property type="match status" value="1"/>
</dbReference>
<dbReference type="SUPFAM" id="SSF103473">
    <property type="entry name" value="MFS general substrate transporter"/>
    <property type="match status" value="1"/>
</dbReference>